<comment type="function">
    <text evidence="7">May be involved in the degradation of misfolded endoplasmic reticulum (ER) luminal proteins.</text>
</comment>
<dbReference type="Proteomes" id="UP000775547">
    <property type="component" value="Unassembled WGS sequence"/>
</dbReference>
<dbReference type="InterPro" id="IPR007599">
    <property type="entry name" value="DER1"/>
</dbReference>
<dbReference type="GO" id="GO:0005789">
    <property type="term" value="C:endoplasmic reticulum membrane"/>
    <property type="evidence" value="ECO:0007669"/>
    <property type="project" value="UniProtKB-SubCell"/>
</dbReference>
<accession>A0A9P7K8L5</accession>
<comment type="caution">
    <text evidence="9">The sequence shown here is derived from an EMBL/GenBank/DDBJ whole genome shotgun (WGS) entry which is preliminary data.</text>
</comment>
<dbReference type="AlphaFoldDB" id="A0A9P7K8L5"/>
<evidence type="ECO:0000256" key="6">
    <source>
        <dbReference type="ARBA" id="ARBA00023136"/>
    </source>
</evidence>
<feature type="transmembrane region" description="Helical" evidence="7">
    <location>
        <begin position="60"/>
        <end position="80"/>
    </location>
</feature>
<feature type="region of interest" description="Disordered" evidence="8">
    <location>
        <begin position="220"/>
        <end position="276"/>
    </location>
</feature>
<proteinExistence type="inferred from homology"/>
<feature type="transmembrane region" description="Helical" evidence="7">
    <location>
        <begin position="101"/>
        <end position="125"/>
    </location>
</feature>
<comment type="subcellular location">
    <subcellularLocation>
        <location evidence="1 7">Endoplasmic reticulum membrane</location>
        <topology evidence="1 7">Multi-pass membrane protein</topology>
    </subcellularLocation>
</comment>
<organism evidence="9 10">
    <name type="scientific">Asterophora parasitica</name>
    <dbReference type="NCBI Taxonomy" id="117018"/>
    <lineage>
        <taxon>Eukaryota</taxon>
        <taxon>Fungi</taxon>
        <taxon>Dikarya</taxon>
        <taxon>Basidiomycota</taxon>
        <taxon>Agaricomycotina</taxon>
        <taxon>Agaricomycetes</taxon>
        <taxon>Agaricomycetidae</taxon>
        <taxon>Agaricales</taxon>
        <taxon>Tricholomatineae</taxon>
        <taxon>Lyophyllaceae</taxon>
        <taxon>Asterophora</taxon>
    </lineage>
</organism>
<keyword evidence="3 7" id="KW-0812">Transmembrane</keyword>
<comment type="similarity">
    <text evidence="2 7">Belongs to the derlin family.</text>
</comment>
<dbReference type="EMBL" id="JABCKV010000177">
    <property type="protein sequence ID" value="KAG5642536.1"/>
    <property type="molecule type" value="Genomic_DNA"/>
</dbReference>
<dbReference type="SUPFAM" id="SSF144091">
    <property type="entry name" value="Rhomboid-like"/>
    <property type="match status" value="1"/>
</dbReference>
<keyword evidence="6 7" id="KW-0472">Membrane</keyword>
<keyword evidence="4 7" id="KW-0256">Endoplasmic reticulum</keyword>
<reference evidence="9" key="2">
    <citation type="submission" date="2021-10" db="EMBL/GenBank/DDBJ databases">
        <title>Phylogenomics reveals ancestral predisposition of the termite-cultivated fungus Termitomyces towards a domesticated lifestyle.</title>
        <authorList>
            <person name="Auxier B."/>
            <person name="Grum-Grzhimaylo A."/>
            <person name="Cardenas M.E."/>
            <person name="Lodge J.D."/>
            <person name="Laessoe T."/>
            <person name="Pedersen O."/>
            <person name="Smith M.E."/>
            <person name="Kuyper T.W."/>
            <person name="Franco-Molano E.A."/>
            <person name="Baroni T.J."/>
            <person name="Aanen D.K."/>
        </authorList>
    </citation>
    <scope>NUCLEOTIDE SEQUENCE</scope>
    <source>
        <strain evidence="9">AP01</strain>
        <tissue evidence="9">Mycelium</tissue>
    </source>
</reference>
<evidence type="ECO:0000256" key="7">
    <source>
        <dbReference type="RuleBase" id="RU363059"/>
    </source>
</evidence>
<evidence type="ECO:0000313" key="9">
    <source>
        <dbReference type="EMBL" id="KAG5642536.1"/>
    </source>
</evidence>
<evidence type="ECO:0000313" key="10">
    <source>
        <dbReference type="Proteomes" id="UP000775547"/>
    </source>
</evidence>
<evidence type="ECO:0000256" key="1">
    <source>
        <dbReference type="ARBA" id="ARBA00004477"/>
    </source>
</evidence>
<evidence type="ECO:0000256" key="8">
    <source>
        <dbReference type="SAM" id="MobiDB-lite"/>
    </source>
</evidence>
<evidence type="ECO:0000256" key="3">
    <source>
        <dbReference type="ARBA" id="ARBA00022692"/>
    </source>
</evidence>
<feature type="transmembrane region" description="Helical" evidence="7">
    <location>
        <begin position="131"/>
        <end position="156"/>
    </location>
</feature>
<reference evidence="9" key="1">
    <citation type="submission" date="2020-07" db="EMBL/GenBank/DDBJ databases">
        <authorList>
            <person name="Nieuwenhuis M."/>
            <person name="Van De Peppel L.J.J."/>
        </authorList>
    </citation>
    <scope>NUCLEOTIDE SEQUENCE</scope>
    <source>
        <strain evidence="9">AP01</strain>
        <tissue evidence="9">Mycelium</tissue>
    </source>
</reference>
<keyword evidence="5 7" id="KW-1133">Transmembrane helix</keyword>
<feature type="transmembrane region" description="Helical" evidence="7">
    <location>
        <begin position="17"/>
        <end position="40"/>
    </location>
</feature>
<dbReference type="Pfam" id="PF04511">
    <property type="entry name" value="DER1"/>
    <property type="match status" value="1"/>
</dbReference>
<keyword evidence="10" id="KW-1185">Reference proteome</keyword>
<evidence type="ECO:0000256" key="5">
    <source>
        <dbReference type="ARBA" id="ARBA00022989"/>
    </source>
</evidence>
<dbReference type="OrthoDB" id="1716531at2759"/>
<gene>
    <name evidence="9" type="ORF">DXG03_002574</name>
</gene>
<evidence type="ECO:0000256" key="2">
    <source>
        <dbReference type="ARBA" id="ARBA00008917"/>
    </source>
</evidence>
<dbReference type="GO" id="GO:0006950">
    <property type="term" value="P:response to stress"/>
    <property type="evidence" value="ECO:0007669"/>
    <property type="project" value="UniProtKB-ARBA"/>
</dbReference>
<dbReference type="InterPro" id="IPR035952">
    <property type="entry name" value="Rhomboid-like_sf"/>
</dbReference>
<dbReference type="PANTHER" id="PTHR11009">
    <property type="entry name" value="DER1-LIKE PROTEIN, DERLIN"/>
    <property type="match status" value="1"/>
</dbReference>
<name>A0A9P7K8L5_9AGAR</name>
<sequence length="276" mass="29244">MDGLVAELRKIPPVTRFLCASSLAVTIPVLMNIVSPYKVLYTYKYVFQQLQPDKKSWQVWRLYSSFFLGTSGINYIFDLVMLYRTTDQLESGPYSRRSADLAYQLLFACGSIIVATTPLNGMLFFHPLLVSLIYISSSLAPVGAQTSILGLITLPVKYLPYTVIGMDLLMGGPGHAAQAVAGAVVGHAWWLGVWGSQLGGGGGVLQAYASAPAWLRNLVGEGGTPPPPPSQAQANSGGGVHVVRPRRTLATDTGAAGGSSGSTGYNWGSGRTLGSS</sequence>
<evidence type="ECO:0000256" key="4">
    <source>
        <dbReference type="ARBA" id="ARBA00022824"/>
    </source>
</evidence>
<protein>
    <recommendedName>
        <fullName evidence="7">Derlin</fullName>
    </recommendedName>
</protein>